<comment type="similarity">
    <text evidence="1 6">Belongs to the sigma-70 factor family. ECF subfamily.</text>
</comment>
<gene>
    <name evidence="9" type="ORF">GCM10010470_63880</name>
</gene>
<evidence type="ECO:0000313" key="9">
    <source>
        <dbReference type="EMBL" id="GAA2819828.1"/>
    </source>
</evidence>
<dbReference type="InterPro" id="IPR013325">
    <property type="entry name" value="RNA_pol_sigma_r2"/>
</dbReference>
<dbReference type="Proteomes" id="UP001500979">
    <property type="component" value="Unassembled WGS sequence"/>
</dbReference>
<protein>
    <recommendedName>
        <fullName evidence="6">RNA polymerase sigma factor</fullName>
    </recommendedName>
</protein>
<feature type="domain" description="RNA polymerase sigma factor 70 region 4 type 2" evidence="8">
    <location>
        <begin position="121"/>
        <end position="172"/>
    </location>
</feature>
<evidence type="ECO:0000256" key="3">
    <source>
        <dbReference type="ARBA" id="ARBA00023082"/>
    </source>
</evidence>
<dbReference type="InterPro" id="IPR039425">
    <property type="entry name" value="RNA_pol_sigma-70-like"/>
</dbReference>
<dbReference type="InterPro" id="IPR013324">
    <property type="entry name" value="RNA_pol_sigma_r3/r4-like"/>
</dbReference>
<dbReference type="InterPro" id="IPR007627">
    <property type="entry name" value="RNA_pol_sigma70_r2"/>
</dbReference>
<keyword evidence="5 6" id="KW-0804">Transcription</keyword>
<organism evidence="9 10">
    <name type="scientific">Saccharopolyspora taberi</name>
    <dbReference type="NCBI Taxonomy" id="60895"/>
    <lineage>
        <taxon>Bacteria</taxon>
        <taxon>Bacillati</taxon>
        <taxon>Actinomycetota</taxon>
        <taxon>Actinomycetes</taxon>
        <taxon>Pseudonocardiales</taxon>
        <taxon>Pseudonocardiaceae</taxon>
        <taxon>Saccharopolyspora</taxon>
    </lineage>
</organism>
<dbReference type="InterPro" id="IPR014284">
    <property type="entry name" value="RNA_pol_sigma-70_dom"/>
</dbReference>
<evidence type="ECO:0000256" key="5">
    <source>
        <dbReference type="ARBA" id="ARBA00023163"/>
    </source>
</evidence>
<dbReference type="EMBL" id="BAAAUX010000040">
    <property type="protein sequence ID" value="GAA2819828.1"/>
    <property type="molecule type" value="Genomic_DNA"/>
</dbReference>
<dbReference type="Gene3D" id="1.10.1740.10">
    <property type="match status" value="1"/>
</dbReference>
<dbReference type="Pfam" id="PF08281">
    <property type="entry name" value="Sigma70_r4_2"/>
    <property type="match status" value="1"/>
</dbReference>
<dbReference type="InterPro" id="IPR036388">
    <property type="entry name" value="WH-like_DNA-bd_sf"/>
</dbReference>
<dbReference type="NCBIfam" id="TIGR02937">
    <property type="entry name" value="sigma70-ECF"/>
    <property type="match status" value="1"/>
</dbReference>
<comment type="caution">
    <text evidence="9">The sequence shown here is derived from an EMBL/GenBank/DDBJ whole genome shotgun (WGS) entry which is preliminary data.</text>
</comment>
<dbReference type="InterPro" id="IPR013249">
    <property type="entry name" value="RNA_pol_sigma70_r4_t2"/>
</dbReference>
<reference evidence="9 10" key="1">
    <citation type="journal article" date="2019" name="Int. J. Syst. Evol. Microbiol.">
        <title>The Global Catalogue of Microorganisms (GCM) 10K type strain sequencing project: providing services to taxonomists for standard genome sequencing and annotation.</title>
        <authorList>
            <consortium name="The Broad Institute Genomics Platform"/>
            <consortium name="The Broad Institute Genome Sequencing Center for Infectious Disease"/>
            <person name="Wu L."/>
            <person name="Ma J."/>
        </authorList>
    </citation>
    <scope>NUCLEOTIDE SEQUENCE [LARGE SCALE GENOMIC DNA]</scope>
    <source>
        <strain evidence="9 10">JCM 9383</strain>
    </source>
</reference>
<dbReference type="SUPFAM" id="SSF88659">
    <property type="entry name" value="Sigma3 and sigma4 domains of RNA polymerase sigma factors"/>
    <property type="match status" value="1"/>
</dbReference>
<keyword evidence="10" id="KW-1185">Reference proteome</keyword>
<dbReference type="SUPFAM" id="SSF88946">
    <property type="entry name" value="Sigma2 domain of RNA polymerase sigma factors"/>
    <property type="match status" value="1"/>
</dbReference>
<keyword evidence="4 6" id="KW-0238">DNA-binding</keyword>
<name>A0ABN3VQC1_9PSEU</name>
<dbReference type="Gene3D" id="1.10.10.10">
    <property type="entry name" value="Winged helix-like DNA-binding domain superfamily/Winged helix DNA-binding domain"/>
    <property type="match status" value="1"/>
</dbReference>
<feature type="domain" description="RNA polymerase sigma-70 region 2" evidence="7">
    <location>
        <begin position="23"/>
        <end position="89"/>
    </location>
</feature>
<evidence type="ECO:0000259" key="8">
    <source>
        <dbReference type="Pfam" id="PF08281"/>
    </source>
</evidence>
<sequence length="180" mass="19665">MEPTDAVLGARVAAGDEVAFTELVRRHSDPVFGLALRMLNDRAEAEDVVQDVFATAWREMAGVTDFGATRAWLFQIARRRCLIVLRRRRTRRTYPVAVVPELAGSAGDPQRLAEVGQGVRALGLALAGLPAGQRDVWLLAEIHGLSSLEIGRRVGAGEQAVRGRLSRARATLADAMRAWR</sequence>
<evidence type="ECO:0000256" key="6">
    <source>
        <dbReference type="RuleBase" id="RU000716"/>
    </source>
</evidence>
<dbReference type="InterPro" id="IPR000838">
    <property type="entry name" value="RNA_pol_sigma70_ECF_CS"/>
</dbReference>
<evidence type="ECO:0000256" key="4">
    <source>
        <dbReference type="ARBA" id="ARBA00023125"/>
    </source>
</evidence>
<dbReference type="PANTHER" id="PTHR43133">
    <property type="entry name" value="RNA POLYMERASE ECF-TYPE SIGMA FACTO"/>
    <property type="match status" value="1"/>
</dbReference>
<keyword evidence="2 6" id="KW-0805">Transcription regulation</keyword>
<dbReference type="RefSeq" id="WP_344686099.1">
    <property type="nucleotide sequence ID" value="NZ_BAAAUX010000040.1"/>
</dbReference>
<dbReference type="Pfam" id="PF04542">
    <property type="entry name" value="Sigma70_r2"/>
    <property type="match status" value="1"/>
</dbReference>
<dbReference type="PROSITE" id="PS01063">
    <property type="entry name" value="SIGMA70_ECF"/>
    <property type="match status" value="1"/>
</dbReference>
<proteinExistence type="inferred from homology"/>
<evidence type="ECO:0000256" key="2">
    <source>
        <dbReference type="ARBA" id="ARBA00023015"/>
    </source>
</evidence>
<evidence type="ECO:0000313" key="10">
    <source>
        <dbReference type="Proteomes" id="UP001500979"/>
    </source>
</evidence>
<evidence type="ECO:0000259" key="7">
    <source>
        <dbReference type="Pfam" id="PF04542"/>
    </source>
</evidence>
<dbReference type="PANTHER" id="PTHR43133:SF8">
    <property type="entry name" value="RNA POLYMERASE SIGMA FACTOR HI_1459-RELATED"/>
    <property type="match status" value="1"/>
</dbReference>
<accession>A0ABN3VQC1</accession>
<evidence type="ECO:0000256" key="1">
    <source>
        <dbReference type="ARBA" id="ARBA00010641"/>
    </source>
</evidence>
<keyword evidence="3 6" id="KW-0731">Sigma factor</keyword>